<gene>
    <name evidence="1" type="ORF">KM031_07065</name>
</gene>
<evidence type="ECO:0000313" key="2">
    <source>
        <dbReference type="Proteomes" id="UP000679352"/>
    </source>
</evidence>
<dbReference type="InterPro" id="IPR021719">
    <property type="entry name" value="Prot_inh_I78"/>
</dbReference>
<dbReference type="EMBL" id="CP076361">
    <property type="protein sequence ID" value="QWK91957.1"/>
    <property type="molecule type" value="Genomic_DNA"/>
</dbReference>
<dbReference type="KEGG" id="gfu:KM031_07065"/>
<reference evidence="1" key="1">
    <citation type="submission" date="2021-06" db="EMBL/GenBank/DDBJ databases">
        <title>Direct submission.</title>
        <authorList>
            <person name="Lee C.-S."/>
            <person name="Jin L."/>
        </authorList>
    </citation>
    <scope>NUCLEOTIDE SEQUENCE</scope>
    <source>
        <strain evidence="1">Con5</strain>
    </source>
</reference>
<organism evidence="1 2">
    <name type="scientific">Gemmobacter fulvus</name>
    <dbReference type="NCBI Taxonomy" id="2840474"/>
    <lineage>
        <taxon>Bacteria</taxon>
        <taxon>Pseudomonadati</taxon>
        <taxon>Pseudomonadota</taxon>
        <taxon>Alphaproteobacteria</taxon>
        <taxon>Rhodobacterales</taxon>
        <taxon>Paracoccaceae</taxon>
        <taxon>Gemmobacter</taxon>
    </lineage>
</organism>
<dbReference type="Proteomes" id="UP000679352">
    <property type="component" value="Chromosome"/>
</dbReference>
<evidence type="ECO:0008006" key="3">
    <source>
        <dbReference type="Google" id="ProtNLM"/>
    </source>
</evidence>
<proteinExistence type="predicted"/>
<sequence>MLLMTACAPAPEPEPVAPVVVVPGIDPVTGLPVDLTPGLNDREPDTCHAADYQYLVGQTEAAVQAAGITRPTRMVSLGGIVSQEEYNSFRINFQLDATGTIVRINCG</sequence>
<dbReference type="Gene3D" id="3.30.10.10">
    <property type="entry name" value="Trypsin Inhibitor V, subunit A"/>
    <property type="match status" value="1"/>
</dbReference>
<evidence type="ECO:0000313" key="1">
    <source>
        <dbReference type="EMBL" id="QWK91957.1"/>
    </source>
</evidence>
<accession>A0A975S2R5</accession>
<keyword evidence="2" id="KW-1185">Reference proteome</keyword>
<name>A0A975S2R5_9RHOB</name>
<dbReference type="AlphaFoldDB" id="A0A975S2R5"/>
<dbReference type="Pfam" id="PF11720">
    <property type="entry name" value="Inhibitor_I78"/>
    <property type="match status" value="1"/>
</dbReference>
<protein>
    <recommendedName>
        <fullName evidence="3">Proteinase inhibitor I78</fullName>
    </recommendedName>
</protein>